<dbReference type="AlphaFoldDB" id="A0A1M5RS14"/>
<keyword evidence="3" id="KW-1185">Reference proteome</keyword>
<protein>
    <submittedName>
        <fullName evidence="2">Uncharacterized conserved protein, DUF1330 family</fullName>
    </submittedName>
</protein>
<evidence type="ECO:0000259" key="1">
    <source>
        <dbReference type="Pfam" id="PF07045"/>
    </source>
</evidence>
<accession>A0A1M5RS14</accession>
<name>A0A1M5RS14_9BACT</name>
<dbReference type="Gene3D" id="3.30.70.100">
    <property type="match status" value="1"/>
</dbReference>
<dbReference type="STRING" id="947013.SAMN04488109_3540"/>
<dbReference type="Pfam" id="PF07045">
    <property type="entry name" value="DUF1330"/>
    <property type="match status" value="1"/>
</dbReference>
<dbReference type="InterPro" id="IPR010753">
    <property type="entry name" value="DUF1330"/>
</dbReference>
<organism evidence="2 3">
    <name type="scientific">Chryseolinea serpens</name>
    <dbReference type="NCBI Taxonomy" id="947013"/>
    <lineage>
        <taxon>Bacteria</taxon>
        <taxon>Pseudomonadati</taxon>
        <taxon>Bacteroidota</taxon>
        <taxon>Cytophagia</taxon>
        <taxon>Cytophagales</taxon>
        <taxon>Fulvivirgaceae</taxon>
        <taxon>Chryseolinea</taxon>
    </lineage>
</organism>
<dbReference type="SUPFAM" id="SSF54909">
    <property type="entry name" value="Dimeric alpha+beta barrel"/>
    <property type="match status" value="1"/>
</dbReference>
<dbReference type="PANTHER" id="PTHR41521">
    <property type="match status" value="1"/>
</dbReference>
<evidence type="ECO:0000313" key="3">
    <source>
        <dbReference type="Proteomes" id="UP000184212"/>
    </source>
</evidence>
<dbReference type="OrthoDB" id="9806380at2"/>
<dbReference type="EMBL" id="FQWQ01000002">
    <property type="protein sequence ID" value="SHH28931.1"/>
    <property type="molecule type" value="Genomic_DNA"/>
</dbReference>
<dbReference type="Proteomes" id="UP000184212">
    <property type="component" value="Unassembled WGS sequence"/>
</dbReference>
<dbReference type="RefSeq" id="WP_073136488.1">
    <property type="nucleotide sequence ID" value="NZ_FQWQ01000002.1"/>
</dbReference>
<evidence type="ECO:0000313" key="2">
    <source>
        <dbReference type="EMBL" id="SHH28931.1"/>
    </source>
</evidence>
<gene>
    <name evidence="2" type="ORF">SAMN04488109_3540</name>
</gene>
<sequence>MAVYIVNAYDINDFEMFSKYPPQVGPLLEKHGAKLLAMETNPKALEGVPRTMNAIVEFPSENAVYNFYNDPAYQAFIDLRFKSTSNCTMVMLHQFERK</sequence>
<dbReference type="PANTHER" id="PTHR41521:SF4">
    <property type="entry name" value="BLR0684 PROTEIN"/>
    <property type="match status" value="1"/>
</dbReference>
<feature type="domain" description="DUF1330" evidence="1">
    <location>
        <begin position="3"/>
        <end position="92"/>
    </location>
</feature>
<reference evidence="2 3" key="1">
    <citation type="submission" date="2016-11" db="EMBL/GenBank/DDBJ databases">
        <authorList>
            <person name="Jaros S."/>
            <person name="Januszkiewicz K."/>
            <person name="Wedrychowicz H."/>
        </authorList>
    </citation>
    <scope>NUCLEOTIDE SEQUENCE [LARGE SCALE GENOMIC DNA]</scope>
    <source>
        <strain evidence="2 3">DSM 24574</strain>
    </source>
</reference>
<dbReference type="InterPro" id="IPR011008">
    <property type="entry name" value="Dimeric_a/b-barrel"/>
</dbReference>
<proteinExistence type="predicted"/>